<dbReference type="EMBL" id="LXQA011084557">
    <property type="protein sequence ID" value="MCI84177.1"/>
    <property type="molecule type" value="Genomic_DNA"/>
</dbReference>
<proteinExistence type="predicted"/>
<dbReference type="Proteomes" id="UP000265520">
    <property type="component" value="Unassembled WGS sequence"/>
</dbReference>
<sequence>MSSTGRHLLQGGNAKSASAGGDGVTQEDVEVSAA</sequence>
<dbReference type="AlphaFoldDB" id="A0A392V7J1"/>
<evidence type="ECO:0000313" key="2">
    <source>
        <dbReference type="EMBL" id="MCI84177.1"/>
    </source>
</evidence>
<evidence type="ECO:0000313" key="3">
    <source>
        <dbReference type="Proteomes" id="UP000265520"/>
    </source>
</evidence>
<comment type="caution">
    <text evidence="2">The sequence shown here is derived from an EMBL/GenBank/DDBJ whole genome shotgun (WGS) entry which is preliminary data.</text>
</comment>
<feature type="region of interest" description="Disordered" evidence="1">
    <location>
        <begin position="1"/>
        <end position="34"/>
    </location>
</feature>
<name>A0A392V7J1_9FABA</name>
<protein>
    <submittedName>
        <fullName evidence="2">Uncharacterized protein</fullName>
    </submittedName>
</protein>
<accession>A0A392V7J1</accession>
<feature type="non-terminal residue" evidence="2">
    <location>
        <position position="34"/>
    </location>
</feature>
<organism evidence="2 3">
    <name type="scientific">Trifolium medium</name>
    <dbReference type="NCBI Taxonomy" id="97028"/>
    <lineage>
        <taxon>Eukaryota</taxon>
        <taxon>Viridiplantae</taxon>
        <taxon>Streptophyta</taxon>
        <taxon>Embryophyta</taxon>
        <taxon>Tracheophyta</taxon>
        <taxon>Spermatophyta</taxon>
        <taxon>Magnoliopsida</taxon>
        <taxon>eudicotyledons</taxon>
        <taxon>Gunneridae</taxon>
        <taxon>Pentapetalae</taxon>
        <taxon>rosids</taxon>
        <taxon>fabids</taxon>
        <taxon>Fabales</taxon>
        <taxon>Fabaceae</taxon>
        <taxon>Papilionoideae</taxon>
        <taxon>50 kb inversion clade</taxon>
        <taxon>NPAAA clade</taxon>
        <taxon>Hologalegina</taxon>
        <taxon>IRL clade</taxon>
        <taxon>Trifolieae</taxon>
        <taxon>Trifolium</taxon>
    </lineage>
</organism>
<feature type="compositionally biased region" description="Acidic residues" evidence="1">
    <location>
        <begin position="25"/>
        <end position="34"/>
    </location>
</feature>
<keyword evidence="3" id="KW-1185">Reference proteome</keyword>
<reference evidence="2 3" key="1">
    <citation type="journal article" date="2018" name="Front. Plant Sci.">
        <title>Red Clover (Trifolium pratense) and Zigzag Clover (T. medium) - A Picture of Genomic Similarities and Differences.</title>
        <authorList>
            <person name="Dluhosova J."/>
            <person name="Istvanek J."/>
            <person name="Nedelnik J."/>
            <person name="Repkova J."/>
        </authorList>
    </citation>
    <scope>NUCLEOTIDE SEQUENCE [LARGE SCALE GENOMIC DNA]</scope>
    <source>
        <strain evidence="3">cv. 10/8</strain>
        <tissue evidence="2">Leaf</tissue>
    </source>
</reference>
<evidence type="ECO:0000256" key="1">
    <source>
        <dbReference type="SAM" id="MobiDB-lite"/>
    </source>
</evidence>